<dbReference type="FunFam" id="3.30.160.60:FF:001465">
    <property type="entry name" value="Zinc finger protein 560"/>
    <property type="match status" value="1"/>
</dbReference>
<evidence type="ECO:0000259" key="9">
    <source>
        <dbReference type="PROSITE" id="PS50157"/>
    </source>
</evidence>
<keyword evidence="2" id="KW-0479">Metal-binding</keyword>
<feature type="domain" description="C2H2-type" evidence="9">
    <location>
        <begin position="498"/>
        <end position="527"/>
    </location>
</feature>
<dbReference type="InterPro" id="IPR036236">
    <property type="entry name" value="Znf_C2H2_sf"/>
</dbReference>
<dbReference type="Gene3D" id="3.30.160.60">
    <property type="entry name" value="Classic Zinc Finger"/>
    <property type="match status" value="5"/>
</dbReference>
<feature type="domain" description="C2H2-type" evidence="9">
    <location>
        <begin position="442"/>
        <end position="469"/>
    </location>
</feature>
<dbReference type="Proteomes" id="UP001249851">
    <property type="component" value="Unassembled WGS sequence"/>
</dbReference>
<keyword evidence="6" id="KW-0238">DNA-binding</keyword>
<dbReference type="PANTHER" id="PTHR16515">
    <property type="entry name" value="PR DOMAIN ZINC FINGER PROTEIN"/>
    <property type="match status" value="1"/>
</dbReference>
<protein>
    <submittedName>
        <fullName evidence="10">Protein glass</fullName>
    </submittedName>
</protein>
<dbReference type="SMART" id="SM00355">
    <property type="entry name" value="ZnF_C2H2"/>
    <property type="match status" value="5"/>
</dbReference>
<evidence type="ECO:0000313" key="10">
    <source>
        <dbReference type="EMBL" id="KAK2572785.1"/>
    </source>
</evidence>
<reference evidence="10" key="1">
    <citation type="journal article" date="2023" name="G3 (Bethesda)">
        <title>Whole genome assembly and annotation of the endangered Caribbean coral Acropora cervicornis.</title>
        <authorList>
            <person name="Selwyn J.D."/>
            <person name="Vollmer S.V."/>
        </authorList>
    </citation>
    <scope>NUCLEOTIDE SEQUENCE</scope>
    <source>
        <strain evidence="10">K2</strain>
    </source>
</reference>
<evidence type="ECO:0000256" key="7">
    <source>
        <dbReference type="ARBA" id="ARBA00023242"/>
    </source>
</evidence>
<dbReference type="AlphaFoldDB" id="A0AAD9R4P8"/>
<keyword evidence="7" id="KW-0539">Nucleus</keyword>
<feature type="domain" description="C2H2-type" evidence="9">
    <location>
        <begin position="470"/>
        <end position="497"/>
    </location>
</feature>
<feature type="domain" description="C2H2-type" evidence="9">
    <location>
        <begin position="414"/>
        <end position="441"/>
    </location>
</feature>
<comment type="subcellular location">
    <subcellularLocation>
        <location evidence="1">Nucleus</location>
    </subcellularLocation>
</comment>
<evidence type="ECO:0000256" key="4">
    <source>
        <dbReference type="ARBA" id="ARBA00022771"/>
    </source>
</evidence>
<evidence type="ECO:0000256" key="8">
    <source>
        <dbReference type="PROSITE-ProRule" id="PRU00042"/>
    </source>
</evidence>
<dbReference type="GO" id="GO:0005634">
    <property type="term" value="C:nucleus"/>
    <property type="evidence" value="ECO:0007669"/>
    <property type="project" value="UniProtKB-SubCell"/>
</dbReference>
<dbReference type="FunFam" id="3.30.160.60:FF:002343">
    <property type="entry name" value="Zinc finger protein 33A"/>
    <property type="match status" value="1"/>
</dbReference>
<dbReference type="GO" id="GO:0000122">
    <property type="term" value="P:negative regulation of transcription by RNA polymerase II"/>
    <property type="evidence" value="ECO:0007669"/>
    <property type="project" value="UniProtKB-ARBA"/>
</dbReference>
<dbReference type="FunFam" id="3.30.160.60:FF:000100">
    <property type="entry name" value="Zinc finger 45-like"/>
    <property type="match status" value="1"/>
</dbReference>
<dbReference type="InterPro" id="IPR013087">
    <property type="entry name" value="Znf_C2H2_type"/>
</dbReference>
<keyword evidence="4 8" id="KW-0863">Zinc-finger</keyword>
<evidence type="ECO:0000256" key="3">
    <source>
        <dbReference type="ARBA" id="ARBA00022737"/>
    </source>
</evidence>
<dbReference type="GO" id="GO:0008270">
    <property type="term" value="F:zinc ion binding"/>
    <property type="evidence" value="ECO:0007669"/>
    <property type="project" value="UniProtKB-KW"/>
</dbReference>
<dbReference type="FunFam" id="3.30.160.60:FF:000557">
    <property type="entry name" value="zinc finger and SCAN domain-containing protein 29"/>
    <property type="match status" value="1"/>
</dbReference>
<proteinExistence type="predicted"/>
<evidence type="ECO:0000256" key="1">
    <source>
        <dbReference type="ARBA" id="ARBA00004123"/>
    </source>
</evidence>
<keyword evidence="11" id="KW-1185">Reference proteome</keyword>
<keyword evidence="5" id="KW-0862">Zinc</keyword>
<dbReference type="GO" id="GO:0003677">
    <property type="term" value="F:DNA binding"/>
    <property type="evidence" value="ECO:0007669"/>
    <property type="project" value="UniProtKB-KW"/>
</dbReference>
<evidence type="ECO:0000256" key="6">
    <source>
        <dbReference type="ARBA" id="ARBA00023125"/>
    </source>
</evidence>
<name>A0AAD9R4P8_ACRCE</name>
<feature type="domain" description="C2H2-type" evidence="9">
    <location>
        <begin position="528"/>
        <end position="556"/>
    </location>
</feature>
<organism evidence="10 11">
    <name type="scientific">Acropora cervicornis</name>
    <name type="common">Staghorn coral</name>
    <dbReference type="NCBI Taxonomy" id="6130"/>
    <lineage>
        <taxon>Eukaryota</taxon>
        <taxon>Metazoa</taxon>
        <taxon>Cnidaria</taxon>
        <taxon>Anthozoa</taxon>
        <taxon>Hexacorallia</taxon>
        <taxon>Scleractinia</taxon>
        <taxon>Astrocoeniina</taxon>
        <taxon>Acroporidae</taxon>
        <taxon>Acropora</taxon>
    </lineage>
</organism>
<sequence>MEYQRTSPNLEKATSELSGFNAESQSVIIKEHEFVGKAGHGFEDDRTFTNPSSCAYEVTPSEAPNYSSFLDHQSLVAMAPTKVLSCRYAFGPFVQQEIRQPNTNTNTALNGESWNGASYRNLSMSSAMSLRNPDDCAVFWCKNAVNTNAQVLQHHSTEQLPQNTFQAEQAPNQGQTLRENQFKNFTGKINLTRHVFHPNEAQRLQKLETRSASNLSWNINYREALSSLQLNQSRFSSQVPSGTLDPNLSPYLPGSPLGVAAQFSPLFEANRPQIAPWQYPRLQVPAGEPDMFGSFLQAAVRPNSTPVGLMLDQESNVQKSSGVGCPAAIRLVNMTATPQYPDVKCMFRAANLLMMPNRVTEESRPLQEETTPAKINHVSSDEQKEMTFQENNEVAKSNEAISQSLDGKKGSKWYICDHCQKTYSRQSALKVHLRIHTGERPYSCTICKRSFSQAGGLESHKRSHTGEKPFECDVCHRRFSHSTAVRNHKRIHTGEKPFRCAYRGCGKAFTDQSTLKKHNRIHTGEKPFQCPHCLRTFTQLGNKNKHVRCKHNKGKKN</sequence>
<evidence type="ECO:0000313" key="11">
    <source>
        <dbReference type="Proteomes" id="UP001249851"/>
    </source>
</evidence>
<reference evidence="10" key="2">
    <citation type="journal article" date="2023" name="Science">
        <title>Genomic signatures of disease resistance in endangered staghorn corals.</title>
        <authorList>
            <person name="Vollmer S.V."/>
            <person name="Selwyn J.D."/>
            <person name="Despard B.A."/>
            <person name="Roesel C.L."/>
        </authorList>
    </citation>
    <scope>NUCLEOTIDE SEQUENCE</scope>
    <source>
        <strain evidence="10">K2</strain>
    </source>
</reference>
<dbReference type="PROSITE" id="PS50157">
    <property type="entry name" value="ZINC_FINGER_C2H2_2"/>
    <property type="match status" value="5"/>
</dbReference>
<dbReference type="Pfam" id="PF00096">
    <property type="entry name" value="zf-C2H2"/>
    <property type="match status" value="4"/>
</dbReference>
<gene>
    <name evidence="10" type="ORF">P5673_001771</name>
</gene>
<dbReference type="EMBL" id="JARQWQ010000003">
    <property type="protein sequence ID" value="KAK2572785.1"/>
    <property type="molecule type" value="Genomic_DNA"/>
</dbReference>
<evidence type="ECO:0000256" key="5">
    <source>
        <dbReference type="ARBA" id="ARBA00022833"/>
    </source>
</evidence>
<dbReference type="SUPFAM" id="SSF57667">
    <property type="entry name" value="beta-beta-alpha zinc fingers"/>
    <property type="match status" value="3"/>
</dbReference>
<evidence type="ECO:0000256" key="2">
    <source>
        <dbReference type="ARBA" id="ARBA00022723"/>
    </source>
</evidence>
<accession>A0AAD9R4P8</accession>
<dbReference type="PANTHER" id="PTHR16515:SF49">
    <property type="entry name" value="GASTRULA ZINC FINGER PROTEIN XLCGF49.1-LIKE-RELATED"/>
    <property type="match status" value="1"/>
</dbReference>
<comment type="caution">
    <text evidence="10">The sequence shown here is derived from an EMBL/GenBank/DDBJ whole genome shotgun (WGS) entry which is preliminary data.</text>
</comment>
<dbReference type="InterPro" id="IPR050331">
    <property type="entry name" value="Zinc_finger"/>
</dbReference>
<dbReference type="FunFam" id="3.30.160.60:FF:000358">
    <property type="entry name" value="zinc finger protein 24"/>
    <property type="match status" value="1"/>
</dbReference>
<dbReference type="PROSITE" id="PS00028">
    <property type="entry name" value="ZINC_FINGER_C2H2_1"/>
    <property type="match status" value="5"/>
</dbReference>
<keyword evidence="3" id="KW-0677">Repeat</keyword>